<comment type="caution">
    <text evidence="1">The sequence shown here is derived from an EMBL/GenBank/DDBJ whole genome shotgun (WGS) entry which is preliminary data.</text>
</comment>
<reference evidence="1 2" key="1">
    <citation type="journal article" date="2014" name="Antonie Van Leeuwenhoek">
        <title>Hyphomonas beringensis sp. nov. and Hyphomonas chukchiensis sp. nov., isolated from surface seawater of the Bering Sea and Chukchi Sea.</title>
        <authorList>
            <person name="Li C."/>
            <person name="Lai Q."/>
            <person name="Li G."/>
            <person name="Dong C."/>
            <person name="Wang J."/>
            <person name="Liao Y."/>
            <person name="Shao Z."/>
        </authorList>
    </citation>
    <scope>NUCLEOTIDE SEQUENCE [LARGE SCALE GENOMIC DNA]</scope>
    <source>
        <strain evidence="1 2">VP2</strain>
    </source>
</reference>
<gene>
    <name evidence="1" type="ORF">HJA_03076</name>
</gene>
<evidence type="ECO:0000313" key="2">
    <source>
        <dbReference type="Proteomes" id="UP000024816"/>
    </source>
</evidence>
<organism evidence="1 2">
    <name type="scientific">Hyphomonas jannaschiana VP2</name>
    <dbReference type="NCBI Taxonomy" id="1280952"/>
    <lineage>
        <taxon>Bacteria</taxon>
        <taxon>Pseudomonadati</taxon>
        <taxon>Pseudomonadota</taxon>
        <taxon>Alphaproteobacteria</taxon>
        <taxon>Hyphomonadales</taxon>
        <taxon>Hyphomonadaceae</taxon>
        <taxon>Hyphomonas</taxon>
    </lineage>
</organism>
<evidence type="ECO:0000313" key="1">
    <source>
        <dbReference type="EMBL" id="KCZ90176.1"/>
    </source>
</evidence>
<proteinExistence type="predicted"/>
<sequence>MRDDRSETQLSAIGDAIAFRLAPSFSDQGGNNMKTLKLAAGISILATAAMMLPSTATAAPDKPINAATTDSGTLCIVHEADGAPYVVDTECSWHTVTKLDKDGNPKSFTYQDKGNLQEGQTAPDAAVKIAIEGMSVSGLACTGTEVVTPSGQYSSDLKCK</sequence>
<protein>
    <submittedName>
        <fullName evidence="1">Uncharacterized protein</fullName>
    </submittedName>
</protein>
<dbReference type="PATRIC" id="fig|1280952.3.peg.617"/>
<dbReference type="Proteomes" id="UP000024816">
    <property type="component" value="Unassembled WGS sequence"/>
</dbReference>
<accession>A0A059FI20</accession>
<keyword evidence="2" id="KW-1185">Reference proteome</keyword>
<dbReference type="AlphaFoldDB" id="A0A059FI20"/>
<dbReference type="EMBL" id="ARYJ01000002">
    <property type="protein sequence ID" value="KCZ90176.1"/>
    <property type="molecule type" value="Genomic_DNA"/>
</dbReference>
<name>A0A059FI20_9PROT</name>